<evidence type="ECO:0000313" key="2">
    <source>
        <dbReference type="EMBL" id="MZI94230.1"/>
    </source>
</evidence>
<dbReference type="AlphaFoldDB" id="A0A7X4LLL9"/>
<gene>
    <name evidence="2" type="ORF">F9817_13605</name>
</gene>
<dbReference type="Pfam" id="PF25164">
    <property type="entry name" value="CoiA_N"/>
    <property type="match status" value="1"/>
</dbReference>
<name>A0A7X4LLL9_9VIBR</name>
<reference evidence="2 3" key="1">
    <citation type="submission" date="2019-10" db="EMBL/GenBank/DDBJ databases">
        <title>Vibrio sp. nov. isolated from a shrimp pond.</title>
        <authorList>
            <person name="Gomez-Gil B."/>
            <person name="Enciso-Ibarra J."/>
            <person name="Enciso-Ibarra K."/>
            <person name="Bolan-Mejia C."/>
        </authorList>
    </citation>
    <scope>NUCLEOTIDE SEQUENCE [LARGE SCALE GENOMIC DNA]</scope>
    <source>
        <strain evidence="2 3">CAIM 722</strain>
    </source>
</reference>
<keyword evidence="3" id="KW-1185">Reference proteome</keyword>
<accession>A0A7X4LLL9</accession>
<keyword evidence="2" id="KW-0418">Kinase</keyword>
<proteinExistence type="predicted"/>
<dbReference type="EMBL" id="WEKT01000025">
    <property type="protein sequence ID" value="MZI94230.1"/>
    <property type="molecule type" value="Genomic_DNA"/>
</dbReference>
<dbReference type="RefSeq" id="WP_161156439.1">
    <property type="nucleotide sequence ID" value="NZ_WEKT01000025.1"/>
</dbReference>
<evidence type="ECO:0000259" key="1">
    <source>
        <dbReference type="Pfam" id="PF25164"/>
    </source>
</evidence>
<evidence type="ECO:0000313" key="3">
    <source>
        <dbReference type="Proteomes" id="UP000462621"/>
    </source>
</evidence>
<sequence>MSEFAVLMPFAKSNKTGRVVSILEVERGDKCDCRCLSCNTPLTARQGNINQKHFAHRTNELSTSHQCSFSPVTAIALIIRQQLPHLTMFDLDGWDFSNVVWEIDTAKLGTKLDAFTRDPYSQKTIGVQIPFANGVCDNVKDLPIELDFVLKINTHAIARFLFFHSRSPQLKSTEEIYMLLIDNWGDFVELLRCPEELLNPSLEKKTCKSEHKAQSVSGGVETHQKTAQPQQLCLAIY</sequence>
<dbReference type="Proteomes" id="UP000462621">
    <property type="component" value="Unassembled WGS sequence"/>
</dbReference>
<organism evidence="2 3">
    <name type="scientific">Vibrio eleionomae</name>
    <dbReference type="NCBI Taxonomy" id="2653505"/>
    <lineage>
        <taxon>Bacteria</taxon>
        <taxon>Pseudomonadati</taxon>
        <taxon>Pseudomonadota</taxon>
        <taxon>Gammaproteobacteria</taxon>
        <taxon>Vibrionales</taxon>
        <taxon>Vibrionaceae</taxon>
        <taxon>Vibrio</taxon>
    </lineage>
</organism>
<comment type="caution">
    <text evidence="2">The sequence shown here is derived from an EMBL/GenBank/DDBJ whole genome shotgun (WGS) entry which is preliminary data.</text>
</comment>
<dbReference type="GO" id="GO:0016301">
    <property type="term" value="F:kinase activity"/>
    <property type="evidence" value="ECO:0007669"/>
    <property type="project" value="UniProtKB-KW"/>
</dbReference>
<keyword evidence="2" id="KW-0808">Transferase</keyword>
<protein>
    <submittedName>
        <fullName evidence="2">Phosphatidylinositol kinase</fullName>
    </submittedName>
</protein>
<feature type="domain" description="Competence protein CoiA-like N-terminal" evidence="1">
    <location>
        <begin position="31"/>
        <end position="60"/>
    </location>
</feature>
<dbReference type="InterPro" id="IPR057253">
    <property type="entry name" value="CoiA-like_N"/>
</dbReference>